<name>A0A183K9B8_9TREM</name>
<dbReference type="EMBL" id="UZAK01034521">
    <property type="protein sequence ID" value="VDP45283.1"/>
    <property type="molecule type" value="Genomic_DNA"/>
</dbReference>
<accession>A0A183K9B8</accession>
<dbReference type="WBParaSite" id="SCUD_0001160101-mRNA-1">
    <property type="protein sequence ID" value="SCUD_0001160101-mRNA-1"/>
    <property type="gene ID" value="SCUD_0001160101"/>
</dbReference>
<evidence type="ECO:0000313" key="3">
    <source>
        <dbReference type="WBParaSite" id="SCUD_0001160101-mRNA-1"/>
    </source>
</evidence>
<dbReference type="AlphaFoldDB" id="A0A183K9B8"/>
<evidence type="ECO:0000313" key="2">
    <source>
        <dbReference type="Proteomes" id="UP000279833"/>
    </source>
</evidence>
<keyword evidence="2" id="KW-1185">Reference proteome</keyword>
<proteinExistence type="predicted"/>
<sequence length="34" mass="3822">MCGHVGAFREGERTVLTLGRTRAFGGVVWFERLI</sequence>
<reference evidence="1 2" key="2">
    <citation type="submission" date="2018-11" db="EMBL/GenBank/DDBJ databases">
        <authorList>
            <consortium name="Pathogen Informatics"/>
        </authorList>
    </citation>
    <scope>NUCLEOTIDE SEQUENCE [LARGE SCALE GENOMIC DNA]</scope>
    <source>
        <strain evidence="1">Dakar</strain>
        <strain evidence="2">Dakar, Senegal</strain>
    </source>
</reference>
<evidence type="ECO:0000313" key="1">
    <source>
        <dbReference type="EMBL" id="VDP45283.1"/>
    </source>
</evidence>
<reference evidence="3" key="1">
    <citation type="submission" date="2016-06" db="UniProtKB">
        <authorList>
            <consortium name="WormBaseParasite"/>
        </authorList>
    </citation>
    <scope>IDENTIFICATION</scope>
</reference>
<dbReference type="Proteomes" id="UP000279833">
    <property type="component" value="Unassembled WGS sequence"/>
</dbReference>
<gene>
    <name evidence="1" type="ORF">SCUD_LOCUS11601</name>
</gene>
<protein>
    <submittedName>
        <fullName evidence="3">MBL fold metallo-hydrolase</fullName>
    </submittedName>
</protein>
<organism evidence="3">
    <name type="scientific">Schistosoma curassoni</name>
    <dbReference type="NCBI Taxonomy" id="6186"/>
    <lineage>
        <taxon>Eukaryota</taxon>
        <taxon>Metazoa</taxon>
        <taxon>Spiralia</taxon>
        <taxon>Lophotrochozoa</taxon>
        <taxon>Platyhelminthes</taxon>
        <taxon>Trematoda</taxon>
        <taxon>Digenea</taxon>
        <taxon>Strigeidida</taxon>
        <taxon>Schistosomatoidea</taxon>
        <taxon>Schistosomatidae</taxon>
        <taxon>Schistosoma</taxon>
    </lineage>
</organism>